<gene>
    <name evidence="2" type="ORF">Q7A36_24180</name>
</gene>
<reference evidence="2 3" key="1">
    <citation type="submission" date="2023-08" db="EMBL/GenBank/DDBJ databases">
        <title>The draft genome sequence of Paracraurococcus sp. LOR1-02.</title>
        <authorList>
            <person name="Kingkaew E."/>
            <person name="Tanasupawat S."/>
        </authorList>
    </citation>
    <scope>NUCLEOTIDE SEQUENCE [LARGE SCALE GENOMIC DNA]</scope>
    <source>
        <strain evidence="2 3">LOR1-02</strain>
    </source>
</reference>
<dbReference type="Proteomes" id="UP001243009">
    <property type="component" value="Unassembled WGS sequence"/>
</dbReference>
<comment type="caution">
    <text evidence="2">The sequence shown here is derived from an EMBL/GenBank/DDBJ whole genome shotgun (WGS) entry which is preliminary data.</text>
</comment>
<dbReference type="RefSeq" id="WP_305106326.1">
    <property type="nucleotide sequence ID" value="NZ_JAUTWS010000029.1"/>
</dbReference>
<dbReference type="PANTHER" id="PTHR42928">
    <property type="entry name" value="TRICARBOXYLATE-BINDING PROTEIN"/>
    <property type="match status" value="1"/>
</dbReference>
<evidence type="ECO:0000313" key="3">
    <source>
        <dbReference type="Proteomes" id="UP001243009"/>
    </source>
</evidence>
<sequence>MPLFRRRHLALLPALLTPPGLARAEDRFPSRSLRLVVPWPPGGGVDVLARLLQPALGAQLGQTVVIENIGGAAGRIGTQAAARATADGHTLLLANDTFAATEALAAPGAPALRHAFAPVSLAATAAQGVFTHPRSGLRSIRDFAEALRRRPGGLNIGIPGIGSSQHLTSELLLRAAGNLRAEHVPYRGGGPLLQDLLAGTIDAAVVTFAAAAQQATNGDLVALAVTSEARTPAFPAVPTAAESIAPGFVQPTWLGFFAPLGTPAAAIARLHAATLAALADAGVQERLRALGFEPAGLDGEQFGALFARTIATFSDIVAERGIVAES</sequence>
<accession>A0ABT9E5L4</accession>
<dbReference type="SUPFAM" id="SSF53850">
    <property type="entry name" value="Periplasmic binding protein-like II"/>
    <property type="match status" value="1"/>
</dbReference>
<keyword evidence="3" id="KW-1185">Reference proteome</keyword>
<protein>
    <submittedName>
        <fullName evidence="2">Tripartite tricarboxylate transporter substrate binding protein</fullName>
    </submittedName>
</protein>
<comment type="similarity">
    <text evidence="1">Belongs to the UPF0065 (bug) family.</text>
</comment>
<dbReference type="EMBL" id="JAUTWS010000029">
    <property type="protein sequence ID" value="MDO9711467.1"/>
    <property type="molecule type" value="Genomic_DNA"/>
</dbReference>
<organism evidence="2 3">
    <name type="scientific">Paracraurococcus lichenis</name>
    <dbReference type="NCBI Taxonomy" id="3064888"/>
    <lineage>
        <taxon>Bacteria</taxon>
        <taxon>Pseudomonadati</taxon>
        <taxon>Pseudomonadota</taxon>
        <taxon>Alphaproteobacteria</taxon>
        <taxon>Acetobacterales</taxon>
        <taxon>Roseomonadaceae</taxon>
        <taxon>Paracraurococcus</taxon>
    </lineage>
</organism>
<dbReference type="PANTHER" id="PTHR42928:SF5">
    <property type="entry name" value="BLR1237 PROTEIN"/>
    <property type="match status" value="1"/>
</dbReference>
<dbReference type="InterPro" id="IPR042100">
    <property type="entry name" value="Bug_dom1"/>
</dbReference>
<dbReference type="CDD" id="cd07012">
    <property type="entry name" value="PBP2_Bug_TTT"/>
    <property type="match status" value="1"/>
</dbReference>
<dbReference type="Gene3D" id="3.40.190.10">
    <property type="entry name" value="Periplasmic binding protein-like II"/>
    <property type="match status" value="1"/>
</dbReference>
<proteinExistence type="inferred from homology"/>
<dbReference type="InterPro" id="IPR005064">
    <property type="entry name" value="BUG"/>
</dbReference>
<name>A0ABT9E5L4_9PROT</name>
<dbReference type="PIRSF" id="PIRSF017082">
    <property type="entry name" value="YflP"/>
    <property type="match status" value="1"/>
</dbReference>
<dbReference type="Pfam" id="PF03401">
    <property type="entry name" value="TctC"/>
    <property type="match status" value="1"/>
</dbReference>
<evidence type="ECO:0000256" key="1">
    <source>
        <dbReference type="ARBA" id="ARBA00006987"/>
    </source>
</evidence>
<dbReference type="Gene3D" id="3.40.190.150">
    <property type="entry name" value="Bordetella uptake gene, domain 1"/>
    <property type="match status" value="1"/>
</dbReference>
<evidence type="ECO:0000313" key="2">
    <source>
        <dbReference type="EMBL" id="MDO9711467.1"/>
    </source>
</evidence>